<dbReference type="RefSeq" id="WP_342691153.1">
    <property type="nucleotide sequence ID" value="NZ_JBCGDP010000004.1"/>
</dbReference>
<feature type="chain" id="PRO_5045413445" evidence="1">
    <location>
        <begin position="23"/>
        <end position="187"/>
    </location>
</feature>
<feature type="signal peptide" evidence="1">
    <location>
        <begin position="1"/>
        <end position="22"/>
    </location>
</feature>
<keyword evidence="3" id="KW-1185">Reference proteome</keyword>
<proteinExistence type="predicted"/>
<dbReference type="PROSITE" id="PS51257">
    <property type="entry name" value="PROKAR_LIPOPROTEIN"/>
    <property type="match status" value="1"/>
</dbReference>
<protein>
    <submittedName>
        <fullName evidence="2">Type 1 periplasmic binding fold superfamily protein</fullName>
    </submittedName>
</protein>
<dbReference type="EMBL" id="JBCGDP010000004">
    <property type="protein sequence ID" value="MEM0576107.1"/>
    <property type="molecule type" value="Genomic_DNA"/>
</dbReference>
<keyword evidence="1" id="KW-0732">Signal</keyword>
<evidence type="ECO:0000313" key="2">
    <source>
        <dbReference type="EMBL" id="MEM0576107.1"/>
    </source>
</evidence>
<accession>A0ABU9NQT6</accession>
<reference evidence="2 3" key="1">
    <citation type="submission" date="2024-03" db="EMBL/GenBank/DDBJ databases">
        <title>Two novel species of the genus Flavobacterium exhibiting potentially degradation of complex polysaccharides.</title>
        <authorList>
            <person name="Lian X."/>
        </authorList>
    </citation>
    <scope>NUCLEOTIDE SEQUENCE [LARGE SCALE GENOMIC DNA]</scope>
    <source>
        <strain evidence="2 3">N6</strain>
    </source>
</reference>
<sequence>MKNSKILALALLTVFSFSSCNNDDPEAVNEEEVITTVTTTLTAGSSVITLTSRDLDGDGPNAPVITPVVGELKANTTYTGTTTFSNETVKPAEDITEEVKEEGVDHQLFYQAPAAVGTFTYGDTDKNGKPIGLTFTLKTGATATTGNITVVLRHLPAKSASGVASGDITNAGGATDASVTFPVKVVN</sequence>
<evidence type="ECO:0000256" key="1">
    <source>
        <dbReference type="SAM" id="SignalP"/>
    </source>
</evidence>
<gene>
    <name evidence="2" type="ORF">WFZ86_06320</name>
</gene>
<evidence type="ECO:0000313" key="3">
    <source>
        <dbReference type="Proteomes" id="UP001468798"/>
    </source>
</evidence>
<name>A0ABU9NQT6_9FLAO</name>
<comment type="caution">
    <text evidence="2">The sequence shown here is derived from an EMBL/GenBank/DDBJ whole genome shotgun (WGS) entry which is preliminary data.</text>
</comment>
<organism evidence="2 3">
    <name type="scientific">Flavobacterium polysaccharolyticum</name>
    <dbReference type="NCBI Taxonomy" id="3133148"/>
    <lineage>
        <taxon>Bacteria</taxon>
        <taxon>Pseudomonadati</taxon>
        <taxon>Bacteroidota</taxon>
        <taxon>Flavobacteriia</taxon>
        <taxon>Flavobacteriales</taxon>
        <taxon>Flavobacteriaceae</taxon>
        <taxon>Flavobacterium</taxon>
    </lineage>
</organism>
<dbReference type="Proteomes" id="UP001468798">
    <property type="component" value="Unassembled WGS sequence"/>
</dbReference>